<keyword evidence="3" id="KW-0326">Glycosidase</keyword>
<keyword evidence="8" id="KW-1185">Reference proteome</keyword>
<dbReference type="SUPFAM" id="SSF51445">
    <property type="entry name" value="(Trans)glycosidases"/>
    <property type="match status" value="1"/>
</dbReference>
<dbReference type="Gene3D" id="3.20.20.80">
    <property type="entry name" value="Glycosidases"/>
    <property type="match status" value="1"/>
</dbReference>
<dbReference type="GeneID" id="300574942"/>
<organism evidence="7 8">
    <name type="scientific">Trichoderma ghanense</name>
    <dbReference type="NCBI Taxonomy" id="65468"/>
    <lineage>
        <taxon>Eukaryota</taxon>
        <taxon>Fungi</taxon>
        <taxon>Dikarya</taxon>
        <taxon>Ascomycota</taxon>
        <taxon>Pezizomycotina</taxon>
        <taxon>Sordariomycetes</taxon>
        <taxon>Hypocreomycetidae</taxon>
        <taxon>Hypocreales</taxon>
        <taxon>Hypocreaceae</taxon>
        <taxon>Trichoderma</taxon>
    </lineage>
</organism>
<evidence type="ECO:0000313" key="7">
    <source>
        <dbReference type="EMBL" id="TFB05027.1"/>
    </source>
</evidence>
<dbReference type="InterPro" id="IPR017853">
    <property type="entry name" value="GH"/>
</dbReference>
<dbReference type="Pfam" id="PF00703">
    <property type="entry name" value="Glyco_hydro_2"/>
    <property type="match status" value="1"/>
</dbReference>
<feature type="domain" description="Glycoside hydrolase family 2 catalytic" evidence="5">
    <location>
        <begin position="416"/>
        <end position="534"/>
    </location>
</feature>
<comment type="caution">
    <text evidence="7">The sequence shown here is derived from an EMBL/GenBank/DDBJ whole genome shotgun (WGS) entry which is preliminary data.</text>
</comment>
<dbReference type="PANTHER" id="PTHR42732">
    <property type="entry name" value="BETA-GALACTOSIDASE"/>
    <property type="match status" value="1"/>
</dbReference>
<sequence length="697" mass="78455">MQGHQYQDSPEYPRPDFQRTGSRWLSLNGPWDFLFDDDDVGLSLRWHQSGLPCQVAVKETRKSDGSKAESDTITRRIAAGTQNLLRDNVFTRDSSANTNHKRPIVVPFVFQCPASGINERGIHEVLWYERNITDLRNEAERQDGRRLLLRFGAVDYEASVWVNGSFVGSHRGGHVPFQFDVTDALDADTRDVHRVTVRVFDSAHDLTQPRGKQYWGARPESIFYTPSGGIWQSVWLEVVPAARIADSSHGTVIRSNDIRTGDVHFDIAAQGLRAGLGYAVEAEVFFGGRLVSKSAMADIKEGSCKFSLSGRLSKANVSALPETALRDAPLSDSSCWRDDIALWSPEHPQLYDVTIRLFDSYTGKQLDEVKTTTGMRSLQWSGGDGLWRLNDAPYFQMLCLDQGYWPNSFLTPESSHSLEKDIECAKKMGFNGCRKHQKVEDARFYYWADRKGFLVWAEMANAYQFSRDYVDRFNQEWTESVRLAINHPSVVTWTPVNESWGYPSLKGDVEQRNHIRSLYYLTKTLDSTRSINDNCGWEHVCTDLSTFHDYSDGPELEKTCADLAAILGPKAGRELFVGEIPGVDKGSRHTPGAPMICTECGGINIALADEHAGRESRDWGYTTAVDPEDLLKRIERVVKGVAGGGFCCGFVYTQLTDIEQETNGLYTFDRREKLDCAEVKAVMEEAAQMFYKRVGGV</sequence>
<dbReference type="Gene3D" id="2.60.40.10">
    <property type="entry name" value="Immunoglobulins"/>
    <property type="match status" value="1"/>
</dbReference>
<evidence type="ECO:0000259" key="5">
    <source>
        <dbReference type="Pfam" id="PF02836"/>
    </source>
</evidence>
<dbReference type="InterPro" id="IPR006103">
    <property type="entry name" value="Glyco_hydro_2_cat"/>
</dbReference>
<feature type="domain" description="Glycoside hydrolase family 2 immunoglobulin-like beta-sandwich" evidence="4">
    <location>
        <begin position="338"/>
        <end position="376"/>
    </location>
</feature>
<evidence type="ECO:0000256" key="2">
    <source>
        <dbReference type="ARBA" id="ARBA00022801"/>
    </source>
</evidence>
<reference evidence="7 8" key="1">
    <citation type="submission" date="2018-01" db="EMBL/GenBank/DDBJ databases">
        <title>Genome characterization of the sugarcane-associated fungus Trichoderma ghanense CCMA-1212 and their application in lignocelulose bioconversion.</title>
        <authorList>
            <person name="Steindorff A.S."/>
            <person name="Mendes T.D."/>
            <person name="Vilela E.S.D."/>
            <person name="Rodrigues D.S."/>
            <person name="Formighieri E.F."/>
            <person name="Melo I.S."/>
            <person name="Favaro L.C.L."/>
        </authorList>
    </citation>
    <scope>NUCLEOTIDE SEQUENCE [LARGE SCALE GENOMIC DNA]</scope>
    <source>
        <strain evidence="7 8">CCMA-1212</strain>
    </source>
</reference>
<dbReference type="RefSeq" id="XP_073561228.1">
    <property type="nucleotide sequence ID" value="XM_073700492.1"/>
</dbReference>
<evidence type="ECO:0000256" key="3">
    <source>
        <dbReference type="ARBA" id="ARBA00023295"/>
    </source>
</evidence>
<keyword evidence="2" id="KW-0378">Hydrolase</keyword>
<evidence type="ECO:0000313" key="8">
    <source>
        <dbReference type="Proteomes" id="UP001642720"/>
    </source>
</evidence>
<comment type="similarity">
    <text evidence="1">Belongs to the glycosyl hydrolase 2 family.</text>
</comment>
<accession>A0ABY2HBX4</accession>
<evidence type="ECO:0000259" key="6">
    <source>
        <dbReference type="Pfam" id="PF02837"/>
    </source>
</evidence>
<dbReference type="EMBL" id="PPTA01000003">
    <property type="protein sequence ID" value="TFB05027.1"/>
    <property type="molecule type" value="Genomic_DNA"/>
</dbReference>
<dbReference type="InterPro" id="IPR036156">
    <property type="entry name" value="Beta-gal/glucu_dom_sf"/>
</dbReference>
<proteinExistence type="inferred from homology"/>
<dbReference type="InterPro" id="IPR006104">
    <property type="entry name" value="Glyco_hydro_2_N"/>
</dbReference>
<dbReference type="Pfam" id="PF02837">
    <property type="entry name" value="Glyco_hydro_2_N"/>
    <property type="match status" value="1"/>
</dbReference>
<dbReference type="Gene3D" id="2.60.120.260">
    <property type="entry name" value="Galactose-binding domain-like"/>
    <property type="match status" value="1"/>
</dbReference>
<dbReference type="SUPFAM" id="SSF49303">
    <property type="entry name" value="beta-Galactosidase/glucuronidase domain"/>
    <property type="match status" value="1"/>
</dbReference>
<feature type="domain" description="Glycosyl hydrolases family 2 sugar binding" evidence="6">
    <location>
        <begin position="101"/>
        <end position="201"/>
    </location>
</feature>
<dbReference type="Pfam" id="PF02836">
    <property type="entry name" value="Glyco_hydro_2_C"/>
    <property type="match status" value="1"/>
</dbReference>
<dbReference type="InterPro" id="IPR008979">
    <property type="entry name" value="Galactose-bd-like_sf"/>
</dbReference>
<dbReference type="InterPro" id="IPR051913">
    <property type="entry name" value="GH2_Domain-Containing"/>
</dbReference>
<dbReference type="InterPro" id="IPR013783">
    <property type="entry name" value="Ig-like_fold"/>
</dbReference>
<dbReference type="SUPFAM" id="SSF49785">
    <property type="entry name" value="Galactose-binding domain-like"/>
    <property type="match status" value="1"/>
</dbReference>
<gene>
    <name evidence="7" type="ORF">CCMA1212_003134</name>
</gene>
<name>A0ABY2HBX4_9HYPO</name>
<dbReference type="PANTHER" id="PTHR42732:SF4">
    <property type="entry name" value="BETA-MANNOSIDASE"/>
    <property type="match status" value="1"/>
</dbReference>
<dbReference type="InterPro" id="IPR006102">
    <property type="entry name" value="Ig-like_GH2"/>
</dbReference>
<evidence type="ECO:0000256" key="1">
    <source>
        <dbReference type="ARBA" id="ARBA00007401"/>
    </source>
</evidence>
<evidence type="ECO:0000259" key="4">
    <source>
        <dbReference type="Pfam" id="PF00703"/>
    </source>
</evidence>
<protein>
    <submittedName>
        <fullName evidence="7">Beta-galactosidase</fullName>
    </submittedName>
</protein>
<dbReference type="Proteomes" id="UP001642720">
    <property type="component" value="Unassembled WGS sequence"/>
</dbReference>